<dbReference type="AlphaFoldDB" id="W4GAQ4"/>
<dbReference type="RefSeq" id="XP_009834254.1">
    <property type="nucleotide sequence ID" value="XM_009835952.1"/>
</dbReference>
<proteinExistence type="predicted"/>
<reference evidence="1" key="1">
    <citation type="submission" date="2013-12" db="EMBL/GenBank/DDBJ databases">
        <title>The Genome Sequence of Aphanomyces astaci APO3.</title>
        <authorList>
            <consortium name="The Broad Institute Genomics Platform"/>
            <person name="Russ C."/>
            <person name="Tyler B."/>
            <person name="van West P."/>
            <person name="Dieguez-Uribeondo J."/>
            <person name="Young S.K."/>
            <person name="Zeng Q."/>
            <person name="Gargeya S."/>
            <person name="Fitzgerald M."/>
            <person name="Abouelleil A."/>
            <person name="Alvarado L."/>
            <person name="Chapman S.B."/>
            <person name="Gainer-Dewar J."/>
            <person name="Goldberg J."/>
            <person name="Griggs A."/>
            <person name="Gujja S."/>
            <person name="Hansen M."/>
            <person name="Howarth C."/>
            <person name="Imamovic A."/>
            <person name="Ireland A."/>
            <person name="Larimer J."/>
            <person name="McCowan C."/>
            <person name="Murphy C."/>
            <person name="Pearson M."/>
            <person name="Poon T.W."/>
            <person name="Priest M."/>
            <person name="Roberts A."/>
            <person name="Saif S."/>
            <person name="Shea T."/>
            <person name="Sykes S."/>
            <person name="Wortman J."/>
            <person name="Nusbaum C."/>
            <person name="Birren B."/>
        </authorList>
    </citation>
    <scope>NUCLEOTIDE SEQUENCE [LARGE SCALE GENOMIC DNA]</scope>
    <source>
        <strain evidence="1">APO3</strain>
    </source>
</reference>
<organism evidence="1">
    <name type="scientific">Aphanomyces astaci</name>
    <name type="common">Crayfish plague agent</name>
    <dbReference type="NCBI Taxonomy" id="112090"/>
    <lineage>
        <taxon>Eukaryota</taxon>
        <taxon>Sar</taxon>
        <taxon>Stramenopiles</taxon>
        <taxon>Oomycota</taxon>
        <taxon>Saprolegniomycetes</taxon>
        <taxon>Saprolegniales</taxon>
        <taxon>Verrucalvaceae</taxon>
        <taxon>Aphanomyces</taxon>
    </lineage>
</organism>
<accession>W4GAQ4</accession>
<name>W4GAQ4_APHAT</name>
<dbReference type="VEuPathDB" id="FungiDB:H257_09661"/>
<dbReference type="GeneID" id="20811657"/>
<protein>
    <submittedName>
        <fullName evidence="1">Uncharacterized protein</fullName>
    </submittedName>
</protein>
<evidence type="ECO:0000313" key="1">
    <source>
        <dbReference type="EMBL" id="ETV76129.1"/>
    </source>
</evidence>
<feature type="non-terminal residue" evidence="1">
    <location>
        <position position="1"/>
    </location>
</feature>
<gene>
    <name evidence="1" type="ORF">H257_09661</name>
</gene>
<dbReference type="EMBL" id="KI913137">
    <property type="protein sequence ID" value="ETV76129.1"/>
    <property type="molecule type" value="Genomic_DNA"/>
</dbReference>
<sequence>MVLAPVCGAGRDHERLRRHVHVVHDLAHVQAELDNRVAARAKRPRREPIHGDVGLHRHARGGMATDVVRRMSTSMRAGMNPRYASVVWLASGGGGSSSAVKYVSRVLPRMSCIRLNTTPRRIVGAFRGGSGYVWTSVPQMLLVSLSIKCAPAVRT</sequence>